<evidence type="ECO:0000313" key="4">
    <source>
        <dbReference type="Proteomes" id="UP001172645"/>
    </source>
</evidence>
<dbReference type="EC" id="1.14.13.127" evidence="3"/>
<proteinExistence type="predicted"/>
<dbReference type="InterPro" id="IPR050631">
    <property type="entry name" value="PheA/TfdB_FAD_monoxygenase"/>
</dbReference>
<dbReference type="Gene3D" id="3.30.70.2450">
    <property type="match status" value="1"/>
</dbReference>
<evidence type="ECO:0000259" key="2">
    <source>
        <dbReference type="Pfam" id="PF01494"/>
    </source>
</evidence>
<organism evidence="3 4">
    <name type="scientific">Rhizobium mayense</name>
    <dbReference type="NCBI Taxonomy" id="1312184"/>
    <lineage>
        <taxon>Bacteria</taxon>
        <taxon>Pseudomonadati</taxon>
        <taxon>Pseudomonadota</taxon>
        <taxon>Alphaproteobacteria</taxon>
        <taxon>Hyphomicrobiales</taxon>
        <taxon>Rhizobiaceae</taxon>
        <taxon>Rhizobium/Agrobacterium group</taxon>
        <taxon>Rhizobium</taxon>
    </lineage>
</organism>
<dbReference type="PANTHER" id="PTHR43476:SF3">
    <property type="entry name" value="FAD-BINDING MONOOXYGENASE"/>
    <property type="match status" value="1"/>
</dbReference>
<reference evidence="3" key="1">
    <citation type="submission" date="2023-06" db="EMBL/GenBank/DDBJ databases">
        <title>Phylogenetic Diversity of Rhizobium strains.</title>
        <authorList>
            <person name="Moura F.T."/>
            <person name="Helene L.C.F."/>
            <person name="Hungria M."/>
        </authorList>
    </citation>
    <scope>NUCLEOTIDE SEQUENCE</scope>
    <source>
        <strain evidence="3">CCGE526</strain>
    </source>
</reference>
<keyword evidence="1 3" id="KW-0560">Oxidoreductase</keyword>
<comment type="caution">
    <text evidence="3">The sequence shown here is derived from an EMBL/GenBank/DDBJ whole genome shotgun (WGS) entry which is preliminary data.</text>
</comment>
<feature type="domain" description="FAD-binding" evidence="2">
    <location>
        <begin position="4"/>
        <end position="349"/>
    </location>
</feature>
<keyword evidence="4" id="KW-1185">Reference proteome</keyword>
<name>A0ABT7K523_9HYPH</name>
<dbReference type="GO" id="GO:0008688">
    <property type="term" value="F:3-(3-hydroxyphenyl)propionate hydroxylase activity"/>
    <property type="evidence" value="ECO:0007669"/>
    <property type="project" value="UniProtKB-EC"/>
</dbReference>
<evidence type="ECO:0000313" key="3">
    <source>
        <dbReference type="EMBL" id="MDL2402518.1"/>
    </source>
</evidence>
<dbReference type="PANTHER" id="PTHR43476">
    <property type="entry name" value="3-(3-HYDROXY-PHENYL)PROPIONATE/3-HYDROXYCINNAMIC ACID HYDROXYLASE"/>
    <property type="match status" value="1"/>
</dbReference>
<dbReference type="InterPro" id="IPR002938">
    <property type="entry name" value="FAD-bd"/>
</dbReference>
<dbReference type="Gene3D" id="3.50.50.60">
    <property type="entry name" value="FAD/NAD(P)-binding domain"/>
    <property type="match status" value="1"/>
</dbReference>
<dbReference type="InterPro" id="IPR036188">
    <property type="entry name" value="FAD/NAD-bd_sf"/>
</dbReference>
<gene>
    <name evidence="3" type="ORF">PY649_26840</name>
</gene>
<dbReference type="Pfam" id="PF01494">
    <property type="entry name" value="FAD_binding_3"/>
    <property type="match status" value="1"/>
</dbReference>
<sequence length="545" mass="60871">MKDYDLAIVGRGPVGLAMAALAAQLKLKAVIIEKHRDLYALPRAGHVDHEIVRLFQSLGVAEAMLSDSYPTTEYVWVNAERKLLLEFDWGAKGISGYNSDYMQFQPVFETALGEKLSVAETVDQLLGWEAQSLTEHSDGVTLRLARTQMVPGQTRPVATDEIQTINARYIVAADGANSGIRRMLGIERDDFGFNEKWLVVDARKKRDFSLDFDCGQICDPQRPVTVLPLGKRHRRWEWALLPGETSADLENPEMAWQLLAEQNVFPEDVEIIRQLVYTFEARHARQWSKGRIFLAGDAAHTTPPFMGQGMCSGLRDAKNLAWKLDLIIRGVSEPSLLDTYERERSPHTRDWTLISLEAGKVPCTLDQEEARLRDERFRSGWMPPMPDFPKLVEGILASPETGSPTYISGTLSLQAPVEHNGQVALFDDFFPSTRFVMISTVANPASVLTQSQIESLEAIGVWFVHVGTAPGADVRDVDDAYGAYFRDNHIEVLIQRPDFYVFGAGETLAGLGALVDDLLNQLHLTTDVRHLPRAEARGKGHVNAY</sequence>
<dbReference type="RefSeq" id="WP_285871911.1">
    <property type="nucleotide sequence ID" value="NZ_JARFYM010000030.1"/>
</dbReference>
<dbReference type="PRINTS" id="PR00420">
    <property type="entry name" value="RNGMNOXGNASE"/>
</dbReference>
<dbReference type="EMBL" id="JARFYM010000030">
    <property type="protein sequence ID" value="MDL2402518.1"/>
    <property type="molecule type" value="Genomic_DNA"/>
</dbReference>
<accession>A0ABT7K523</accession>
<protein>
    <submittedName>
        <fullName evidence="3">Bifunctional 3-(3-hydroxy-phenyl)propionate/3-hydroxycinnamic acid hydroxylase</fullName>
        <ecNumber evidence="3">1.14.13.127</ecNumber>
    </submittedName>
</protein>
<dbReference type="SUPFAM" id="SSF51905">
    <property type="entry name" value="FAD/NAD(P)-binding domain"/>
    <property type="match status" value="1"/>
</dbReference>
<dbReference type="NCBIfam" id="NF004829">
    <property type="entry name" value="PRK06183.1-3"/>
    <property type="match status" value="1"/>
</dbReference>
<evidence type="ECO:0000256" key="1">
    <source>
        <dbReference type="ARBA" id="ARBA00023002"/>
    </source>
</evidence>
<dbReference type="Proteomes" id="UP001172645">
    <property type="component" value="Unassembled WGS sequence"/>
</dbReference>